<gene>
    <name evidence="1" type="ORF">GCM10025876_20660</name>
</gene>
<name>A0ABQ6IDD2_9MICO</name>
<sequence>MLALAIGVIITWRLADEKESRRKDRQAERDDDAELKAYNEMLAQAAENDRRMG</sequence>
<organism evidence="1 2">
    <name type="scientific">Demequina litorisediminis</name>
    <dbReference type="NCBI Taxonomy" id="1849022"/>
    <lineage>
        <taxon>Bacteria</taxon>
        <taxon>Bacillati</taxon>
        <taxon>Actinomycetota</taxon>
        <taxon>Actinomycetes</taxon>
        <taxon>Micrococcales</taxon>
        <taxon>Demequinaceae</taxon>
        <taxon>Demequina</taxon>
    </lineage>
</organism>
<accession>A0ABQ6IDD2</accession>
<comment type="caution">
    <text evidence="1">The sequence shown here is derived from an EMBL/GenBank/DDBJ whole genome shotgun (WGS) entry which is preliminary data.</text>
</comment>
<reference evidence="2" key="1">
    <citation type="journal article" date="2019" name="Int. J. Syst. Evol. Microbiol.">
        <title>The Global Catalogue of Microorganisms (GCM) 10K type strain sequencing project: providing services to taxonomists for standard genome sequencing and annotation.</title>
        <authorList>
            <consortium name="The Broad Institute Genomics Platform"/>
            <consortium name="The Broad Institute Genome Sequencing Center for Infectious Disease"/>
            <person name="Wu L."/>
            <person name="Ma J."/>
        </authorList>
    </citation>
    <scope>NUCLEOTIDE SEQUENCE [LARGE SCALE GENOMIC DNA]</scope>
    <source>
        <strain evidence="2">NBRC 112299</strain>
    </source>
</reference>
<dbReference type="Proteomes" id="UP001157125">
    <property type="component" value="Unassembled WGS sequence"/>
</dbReference>
<evidence type="ECO:0000313" key="2">
    <source>
        <dbReference type="Proteomes" id="UP001157125"/>
    </source>
</evidence>
<protein>
    <submittedName>
        <fullName evidence="1">Uncharacterized protein</fullName>
    </submittedName>
</protein>
<proteinExistence type="predicted"/>
<dbReference type="EMBL" id="BSUN01000001">
    <property type="protein sequence ID" value="GMA35862.1"/>
    <property type="molecule type" value="Genomic_DNA"/>
</dbReference>
<keyword evidence="2" id="KW-1185">Reference proteome</keyword>
<evidence type="ECO:0000313" key="1">
    <source>
        <dbReference type="EMBL" id="GMA35862.1"/>
    </source>
</evidence>